<feature type="region of interest" description="Disordered" evidence="1">
    <location>
        <begin position="31"/>
        <end position="56"/>
    </location>
</feature>
<dbReference type="RefSeq" id="WP_167040648.1">
    <property type="nucleotide sequence ID" value="NZ_BAAANA010000003.1"/>
</dbReference>
<keyword evidence="2" id="KW-0812">Transmembrane</keyword>
<protein>
    <submittedName>
        <fullName evidence="4">LPXTG cell wall anchor domain-containing protein</fullName>
    </submittedName>
</protein>
<keyword evidence="2" id="KW-0472">Membrane</keyword>
<evidence type="ECO:0000313" key="5">
    <source>
        <dbReference type="Proteomes" id="UP000543598"/>
    </source>
</evidence>
<keyword evidence="3" id="KW-0732">Signal</keyword>
<feature type="chain" id="PRO_5031568384" evidence="3">
    <location>
        <begin position="25"/>
        <end position="224"/>
    </location>
</feature>
<name>A0A7Y2PZJ5_9MICO</name>
<dbReference type="NCBIfam" id="TIGR01167">
    <property type="entry name" value="LPXTG_anchor"/>
    <property type="match status" value="1"/>
</dbReference>
<dbReference type="Proteomes" id="UP000543598">
    <property type="component" value="Unassembled WGS sequence"/>
</dbReference>
<gene>
    <name evidence="4" type="ORF">HLA99_00495</name>
</gene>
<dbReference type="EMBL" id="JABEMB010000001">
    <property type="protein sequence ID" value="NNH02352.1"/>
    <property type="molecule type" value="Genomic_DNA"/>
</dbReference>
<evidence type="ECO:0000256" key="3">
    <source>
        <dbReference type="SAM" id="SignalP"/>
    </source>
</evidence>
<keyword evidence="5" id="KW-1185">Reference proteome</keyword>
<accession>A0A7Y2PZJ5</accession>
<keyword evidence="2" id="KW-1133">Transmembrane helix</keyword>
<feature type="signal peptide" evidence="3">
    <location>
        <begin position="1"/>
        <end position="24"/>
    </location>
</feature>
<evidence type="ECO:0000256" key="1">
    <source>
        <dbReference type="SAM" id="MobiDB-lite"/>
    </source>
</evidence>
<feature type="transmembrane region" description="Helical" evidence="2">
    <location>
        <begin position="195"/>
        <end position="216"/>
    </location>
</feature>
<reference evidence="4 5" key="1">
    <citation type="submission" date="2020-05" db="EMBL/GenBank/DDBJ databases">
        <title>MicrobeNet Type strains.</title>
        <authorList>
            <person name="Nicholson A.C."/>
        </authorList>
    </citation>
    <scope>NUCLEOTIDE SEQUENCE [LARGE SCALE GENOMIC DNA]</scope>
    <source>
        <strain evidence="4 5">JCM 14282</strain>
    </source>
</reference>
<dbReference type="AlphaFoldDB" id="A0A7Y2PZJ5"/>
<comment type="caution">
    <text evidence="4">The sequence shown here is derived from an EMBL/GenBank/DDBJ whole genome shotgun (WGS) entry which is preliminary data.</text>
</comment>
<organism evidence="4 5">
    <name type="scientific">Microbacterium ulmi</name>
    <dbReference type="NCBI Taxonomy" id="179095"/>
    <lineage>
        <taxon>Bacteria</taxon>
        <taxon>Bacillati</taxon>
        <taxon>Actinomycetota</taxon>
        <taxon>Actinomycetes</taxon>
        <taxon>Micrococcales</taxon>
        <taxon>Microbacteriaceae</taxon>
        <taxon>Microbacterium</taxon>
    </lineage>
</organism>
<sequence>MRKSLAAISAAMLILLAAPAAASAAPVPNAAEVQPEPVQTDDGYTPTEPRTPTLAGSTAVGECEHDVPWIHFSVTLVDPDSISTGHTARLVLSDGTHSTTVELGELQDNHLEGSVLWPGASVDSRGVADGWPGWEFVGGQWVETDGNFRWTRGAITASIQVNPELAVALSYPPTTPLCATDPRGGSLPATGVSAAVVPLGIAGGVIVVLGVVLVAVRRRARGRL</sequence>
<evidence type="ECO:0000256" key="2">
    <source>
        <dbReference type="SAM" id="Phobius"/>
    </source>
</evidence>
<evidence type="ECO:0000313" key="4">
    <source>
        <dbReference type="EMBL" id="NNH02352.1"/>
    </source>
</evidence>
<proteinExistence type="predicted"/>